<dbReference type="Gene3D" id="3.40.50.720">
    <property type="entry name" value="NAD(P)-binding Rossmann-like Domain"/>
    <property type="match status" value="1"/>
</dbReference>
<name>A0A6C7E5G1_ILUCY</name>
<keyword evidence="1" id="KW-0456">Lyase</keyword>
<dbReference type="Proteomes" id="UP000011863">
    <property type="component" value="Chromosome"/>
</dbReference>
<dbReference type="NCBIfam" id="NF005762">
    <property type="entry name" value="PRK07589.1"/>
    <property type="match status" value="1"/>
</dbReference>
<dbReference type="Pfam" id="PF02423">
    <property type="entry name" value="OCD_Mu_crystall"/>
    <property type="match status" value="1"/>
</dbReference>
<dbReference type="InterPro" id="IPR036291">
    <property type="entry name" value="NAD(P)-bd_dom_sf"/>
</dbReference>
<dbReference type="InterPro" id="IPR023401">
    <property type="entry name" value="ODC_N"/>
</dbReference>
<sequence>MVRFVNVHNLARWAADTGIENILRDLVAAMEHDFRRWPVFDKTPRVASHSEHGVIELMPTSDGETYGFKFVNGHPINSTRGLQTVTAFGALADVDTGYPLMLSEMTLLTALRTAATSAMAAKVLAPAHASVMGMIGSGAQSEFQALAFRANLGIETLRVFDTDPAAMTKFERNATALGFDVTICRSAEEAITGAHIVTTCTADKRNATVLTDEMVRSTEASRGPRRGLHINAIGGDCPGKTELDIELVKRASTFVEFPEQSFIEGEIQFLPHDWPITELWQVLTGERPGRQSDDELTVFDSVGFAIEDFCALRFLNESITGTDYYDEIDLVAEPADPKNLFGELLGSTLATDTSDVAGAAIDQLRQLVPLAGS</sequence>
<gene>
    <name evidence="1" type="primary">ocd</name>
    <name evidence="1" type="ORF">YM304_01710</name>
</gene>
<dbReference type="AlphaFoldDB" id="A0A6C7E5G1"/>
<evidence type="ECO:0000313" key="1">
    <source>
        <dbReference type="EMBL" id="BAN00485.1"/>
    </source>
</evidence>
<dbReference type="PANTHER" id="PTHR13812:SF19">
    <property type="entry name" value="KETIMINE REDUCTASE MU-CRYSTALLIN"/>
    <property type="match status" value="1"/>
</dbReference>
<keyword evidence="2" id="KW-1185">Reference proteome</keyword>
<dbReference type="InterPro" id="IPR003462">
    <property type="entry name" value="ODC_Mu_crystall"/>
</dbReference>
<dbReference type="GO" id="GO:0008473">
    <property type="term" value="F:ornithine cyclodeaminase activity"/>
    <property type="evidence" value="ECO:0007669"/>
    <property type="project" value="UniProtKB-EC"/>
</dbReference>
<evidence type="ECO:0000313" key="2">
    <source>
        <dbReference type="Proteomes" id="UP000011863"/>
    </source>
</evidence>
<dbReference type="Gene3D" id="3.30.1780.10">
    <property type="entry name" value="ornithine cyclodeaminase, domain 1"/>
    <property type="match status" value="1"/>
</dbReference>
<reference evidence="1 2" key="1">
    <citation type="journal article" date="2013" name="Int. J. Syst. Evol. Microbiol.">
        <title>Ilumatobacter nonamiense sp. nov. and Ilumatobacter coccineum sp. nov., isolated from seashore sand.</title>
        <authorList>
            <person name="Matsumoto A."/>
            <person name="Kasai H."/>
            <person name="Matsuo Y."/>
            <person name="Shizuri Y."/>
            <person name="Ichikawa N."/>
            <person name="Fujita N."/>
            <person name="Omura S."/>
            <person name="Takahashi Y."/>
        </authorList>
    </citation>
    <scope>NUCLEOTIDE SEQUENCE [LARGE SCALE GENOMIC DNA]</scope>
    <source>
        <strain evidence="2">NBRC 103263 / KCTC 29153 / YM16-304</strain>
    </source>
</reference>
<dbReference type="SUPFAM" id="SSF51735">
    <property type="entry name" value="NAD(P)-binding Rossmann-fold domains"/>
    <property type="match status" value="1"/>
</dbReference>
<dbReference type="PANTHER" id="PTHR13812">
    <property type="entry name" value="KETIMINE REDUCTASE MU-CRYSTALLIN"/>
    <property type="match status" value="1"/>
</dbReference>
<dbReference type="KEGG" id="aym:YM304_01710"/>
<dbReference type="EC" id="4.3.1.12" evidence="1"/>
<dbReference type="OrthoDB" id="7209364at2"/>
<dbReference type="EMBL" id="AP012057">
    <property type="protein sequence ID" value="BAN00485.1"/>
    <property type="molecule type" value="Genomic_DNA"/>
</dbReference>
<organism evidence="1 2">
    <name type="scientific">Ilumatobacter coccineus (strain NBRC 103263 / KCTC 29153 / YM16-304)</name>
    <dbReference type="NCBI Taxonomy" id="1313172"/>
    <lineage>
        <taxon>Bacteria</taxon>
        <taxon>Bacillati</taxon>
        <taxon>Actinomycetota</taxon>
        <taxon>Acidimicrobiia</taxon>
        <taxon>Acidimicrobiales</taxon>
        <taxon>Ilumatobacteraceae</taxon>
        <taxon>Ilumatobacter</taxon>
    </lineage>
</organism>
<proteinExistence type="predicted"/>
<protein>
    <submittedName>
        <fullName evidence="1">Ornithine cyclodeaminase</fullName>
        <ecNumber evidence="1">4.3.1.12</ecNumber>
    </submittedName>
</protein>
<accession>A0A6C7E5G1</accession>
<dbReference type="RefSeq" id="WP_015439733.1">
    <property type="nucleotide sequence ID" value="NC_020520.1"/>
</dbReference>